<comment type="caution">
    <text evidence="2">The sequence shown here is derived from an EMBL/GenBank/DDBJ whole genome shotgun (WGS) entry which is preliminary data.</text>
</comment>
<keyword evidence="3" id="KW-1185">Reference proteome</keyword>
<dbReference type="AlphaFoldDB" id="A0AAJ0IHH1"/>
<gene>
    <name evidence="2" type="ORF">B0T23DRAFT_372055</name>
</gene>
<proteinExistence type="predicted"/>
<sequence>MRRYPSPITRKKQHVVPTAALNIVIPICVLQCLLRPKRVILPACHLSPPPKIFASPIFCACRRLKLCGHSLAEEPFCGQCHQPTAPTAELFITQLEITEMQCLWSPKCLHMRLCHRGKPWPVGNMQDMKDRYQHASETSTRSQSPGFMSLFIPSLRPPHFVFQRQEAWSGGISNHGRHPSRVAHLFCCSVSRKQALIVSPVGHHRSPFLHSALYSRGLLGRKARRGQSIMDSQGSPLANRRRVDQDDIDLAAGVPTTDDGNEPTTSILSKKKKSVRFLIPATERPPPPNQTHDSSTTEGKKTLRFLLDNGAPRRPSNWRSVSRFL</sequence>
<organism evidence="2 3">
    <name type="scientific">Neurospora hispaniola</name>
    <dbReference type="NCBI Taxonomy" id="588809"/>
    <lineage>
        <taxon>Eukaryota</taxon>
        <taxon>Fungi</taxon>
        <taxon>Dikarya</taxon>
        <taxon>Ascomycota</taxon>
        <taxon>Pezizomycotina</taxon>
        <taxon>Sordariomycetes</taxon>
        <taxon>Sordariomycetidae</taxon>
        <taxon>Sordariales</taxon>
        <taxon>Sordariaceae</taxon>
        <taxon>Neurospora</taxon>
    </lineage>
</organism>
<evidence type="ECO:0000313" key="2">
    <source>
        <dbReference type="EMBL" id="KAK3500359.1"/>
    </source>
</evidence>
<dbReference type="EMBL" id="JAULSX010000001">
    <property type="protein sequence ID" value="KAK3500359.1"/>
    <property type="molecule type" value="Genomic_DNA"/>
</dbReference>
<dbReference type="RefSeq" id="XP_062697992.1">
    <property type="nucleotide sequence ID" value="XM_062836700.1"/>
</dbReference>
<evidence type="ECO:0000256" key="1">
    <source>
        <dbReference type="SAM" id="MobiDB-lite"/>
    </source>
</evidence>
<dbReference type="Proteomes" id="UP001285908">
    <property type="component" value="Unassembled WGS sequence"/>
</dbReference>
<evidence type="ECO:0000313" key="3">
    <source>
        <dbReference type="Proteomes" id="UP001285908"/>
    </source>
</evidence>
<protein>
    <submittedName>
        <fullName evidence="2">Uncharacterized protein</fullName>
    </submittedName>
</protein>
<dbReference type="GeneID" id="87874322"/>
<feature type="region of interest" description="Disordered" evidence="1">
    <location>
        <begin position="224"/>
        <end position="300"/>
    </location>
</feature>
<accession>A0AAJ0IHH1</accession>
<name>A0AAJ0IHH1_9PEZI</name>
<reference evidence="2 3" key="1">
    <citation type="journal article" date="2023" name="Mol. Phylogenet. Evol.">
        <title>Genome-scale phylogeny and comparative genomics of the fungal order Sordariales.</title>
        <authorList>
            <person name="Hensen N."/>
            <person name="Bonometti L."/>
            <person name="Westerberg I."/>
            <person name="Brannstrom I.O."/>
            <person name="Guillou S."/>
            <person name="Cros-Aarteil S."/>
            <person name="Calhoun S."/>
            <person name="Haridas S."/>
            <person name="Kuo A."/>
            <person name="Mondo S."/>
            <person name="Pangilinan J."/>
            <person name="Riley R."/>
            <person name="LaButti K."/>
            <person name="Andreopoulos B."/>
            <person name="Lipzen A."/>
            <person name="Chen C."/>
            <person name="Yan M."/>
            <person name="Daum C."/>
            <person name="Ng V."/>
            <person name="Clum A."/>
            <person name="Steindorff A."/>
            <person name="Ohm R.A."/>
            <person name="Martin F."/>
            <person name="Silar P."/>
            <person name="Natvig D.O."/>
            <person name="Lalanne C."/>
            <person name="Gautier V."/>
            <person name="Ament-Velasquez S.L."/>
            <person name="Kruys A."/>
            <person name="Hutchinson M.I."/>
            <person name="Powell A.J."/>
            <person name="Barry K."/>
            <person name="Miller A.N."/>
            <person name="Grigoriev I.V."/>
            <person name="Debuchy R."/>
            <person name="Gladieux P."/>
            <person name="Hiltunen Thoren M."/>
            <person name="Johannesson H."/>
        </authorList>
    </citation>
    <scope>NUCLEOTIDE SEQUENCE [LARGE SCALE GENOMIC DNA]</scope>
    <source>
        <strain evidence="2 3">FGSC 10403</strain>
    </source>
</reference>